<evidence type="ECO:0000256" key="1">
    <source>
        <dbReference type="ARBA" id="ARBA00006987"/>
    </source>
</evidence>
<dbReference type="Gene3D" id="3.40.190.150">
    <property type="entry name" value="Bordetella uptake gene, domain 1"/>
    <property type="match status" value="1"/>
</dbReference>
<dbReference type="InterPro" id="IPR005064">
    <property type="entry name" value="BUG"/>
</dbReference>
<dbReference type="PANTHER" id="PTHR42928:SF5">
    <property type="entry name" value="BLR1237 PROTEIN"/>
    <property type="match status" value="1"/>
</dbReference>
<dbReference type="InterPro" id="IPR042100">
    <property type="entry name" value="Bug_dom1"/>
</dbReference>
<sequence length="260" mass="27207">MIVENRAGAGGTMGTTFVARSTDHNALLFTAASHNLAPSLYRSPGYDPIKDFSGVAYVGNAGFVIAVPGTLGVDSLRDYIKAIKAKPGELNYSSAGNGGATHLTRASFLANVGGKMQHIPMKATGDAINEVLAGRTQGTAAAVPAIIGFKNDARIKMLAYTGAKRSPLLPDLPTAAEAGAPGYKYDTWFGILAPKSMPREEIDKIHAAMDKVLADATVQARLTRLGIDAEQMSVEAFDSLLRKDFDAAGPLVKASGANIE</sequence>
<evidence type="ECO:0000313" key="2">
    <source>
        <dbReference type="EMBL" id="RZS81212.1"/>
    </source>
</evidence>
<accession>A0A4Q7NDR7</accession>
<dbReference type="Proteomes" id="UP000292445">
    <property type="component" value="Unassembled WGS sequence"/>
</dbReference>
<dbReference type="Gene3D" id="3.40.190.10">
    <property type="entry name" value="Periplasmic binding protein-like II"/>
    <property type="match status" value="1"/>
</dbReference>
<keyword evidence="3" id="KW-1185">Reference proteome</keyword>
<dbReference type="PANTHER" id="PTHR42928">
    <property type="entry name" value="TRICARBOXYLATE-BINDING PROTEIN"/>
    <property type="match status" value="1"/>
</dbReference>
<gene>
    <name evidence="2" type="ORF">EV675_3835</name>
</gene>
<keyword evidence="2" id="KW-0675">Receptor</keyword>
<reference evidence="2 3" key="1">
    <citation type="submission" date="2019-02" db="EMBL/GenBank/DDBJ databases">
        <title>Genomic Encyclopedia of Type Strains, Phase IV (KMG-IV): sequencing the most valuable type-strain genomes for metagenomic binning, comparative biology and taxonomic classification.</title>
        <authorList>
            <person name="Goeker M."/>
        </authorList>
    </citation>
    <scope>NUCLEOTIDE SEQUENCE [LARGE SCALE GENOMIC DNA]</scope>
    <source>
        <strain evidence="2 3">K24</strain>
    </source>
</reference>
<comment type="caution">
    <text evidence="2">The sequence shown here is derived from an EMBL/GenBank/DDBJ whole genome shotgun (WGS) entry which is preliminary data.</text>
</comment>
<name>A0A4Q7NDR7_9BURK</name>
<comment type="similarity">
    <text evidence="1">Belongs to the UPF0065 (bug) family.</text>
</comment>
<dbReference type="EMBL" id="SGXC01000002">
    <property type="protein sequence ID" value="RZS81212.1"/>
    <property type="molecule type" value="Genomic_DNA"/>
</dbReference>
<evidence type="ECO:0000313" key="3">
    <source>
        <dbReference type="Proteomes" id="UP000292445"/>
    </source>
</evidence>
<organism evidence="2 3">
    <name type="scientific">Pigmentiphaga kullae</name>
    <dbReference type="NCBI Taxonomy" id="151784"/>
    <lineage>
        <taxon>Bacteria</taxon>
        <taxon>Pseudomonadati</taxon>
        <taxon>Pseudomonadota</taxon>
        <taxon>Betaproteobacteria</taxon>
        <taxon>Burkholderiales</taxon>
        <taxon>Alcaligenaceae</taxon>
        <taxon>Pigmentiphaga</taxon>
    </lineage>
</organism>
<dbReference type="AlphaFoldDB" id="A0A4Q7NDR7"/>
<dbReference type="SUPFAM" id="SSF53850">
    <property type="entry name" value="Periplasmic binding protein-like II"/>
    <property type="match status" value="1"/>
</dbReference>
<proteinExistence type="inferred from homology"/>
<protein>
    <submittedName>
        <fullName evidence="2">Tripartite-type tricarboxylate transporter receptor subunit TctC</fullName>
    </submittedName>
</protein>
<dbReference type="Pfam" id="PF03401">
    <property type="entry name" value="TctC"/>
    <property type="match status" value="1"/>
</dbReference>